<proteinExistence type="predicted"/>
<dbReference type="Proteomes" id="UP001054837">
    <property type="component" value="Unassembled WGS sequence"/>
</dbReference>
<dbReference type="EMBL" id="BPLQ01014051">
    <property type="protein sequence ID" value="GIY76819.1"/>
    <property type="molecule type" value="Genomic_DNA"/>
</dbReference>
<keyword evidence="3" id="KW-1185">Reference proteome</keyword>
<organism evidence="2 3">
    <name type="scientific">Caerostris darwini</name>
    <dbReference type="NCBI Taxonomy" id="1538125"/>
    <lineage>
        <taxon>Eukaryota</taxon>
        <taxon>Metazoa</taxon>
        <taxon>Ecdysozoa</taxon>
        <taxon>Arthropoda</taxon>
        <taxon>Chelicerata</taxon>
        <taxon>Arachnida</taxon>
        <taxon>Araneae</taxon>
        <taxon>Araneomorphae</taxon>
        <taxon>Entelegynae</taxon>
        <taxon>Araneoidea</taxon>
        <taxon>Araneidae</taxon>
        <taxon>Caerostris</taxon>
    </lineage>
</organism>
<evidence type="ECO:0000313" key="3">
    <source>
        <dbReference type="Proteomes" id="UP001054837"/>
    </source>
</evidence>
<evidence type="ECO:0000256" key="1">
    <source>
        <dbReference type="SAM" id="MobiDB-lite"/>
    </source>
</evidence>
<sequence>MQIEAALSSKTLSSLSQKLIRYVGPSFSMHAHGKPQVKRPALSFAIELQGPPSPSLRVKREGIIDFSSGGSSRNRENNGNKRGK</sequence>
<protein>
    <submittedName>
        <fullName evidence="2">Uncharacterized protein</fullName>
    </submittedName>
</protein>
<comment type="caution">
    <text evidence="2">The sequence shown here is derived from an EMBL/GenBank/DDBJ whole genome shotgun (WGS) entry which is preliminary data.</text>
</comment>
<gene>
    <name evidence="2" type="ORF">CDAR_178191</name>
</gene>
<reference evidence="2 3" key="1">
    <citation type="submission" date="2021-06" db="EMBL/GenBank/DDBJ databases">
        <title>Caerostris darwini draft genome.</title>
        <authorList>
            <person name="Kono N."/>
            <person name="Arakawa K."/>
        </authorList>
    </citation>
    <scope>NUCLEOTIDE SEQUENCE [LARGE SCALE GENOMIC DNA]</scope>
</reference>
<dbReference type="AlphaFoldDB" id="A0AAV4W4M1"/>
<accession>A0AAV4W4M1</accession>
<evidence type="ECO:0000313" key="2">
    <source>
        <dbReference type="EMBL" id="GIY76819.1"/>
    </source>
</evidence>
<name>A0AAV4W4M1_9ARAC</name>
<feature type="region of interest" description="Disordered" evidence="1">
    <location>
        <begin position="62"/>
        <end position="84"/>
    </location>
</feature>
<feature type="compositionally biased region" description="Basic and acidic residues" evidence="1">
    <location>
        <begin position="73"/>
        <end position="84"/>
    </location>
</feature>